<dbReference type="AlphaFoldDB" id="A0A1B4VCP5"/>
<accession>A0A1B4VCP5</accession>
<name>A0A1B4VCP5_9GAMM</name>
<dbReference type="KEGG" id="sva:SVA_0075"/>
<dbReference type="Pfam" id="PF13911">
    <property type="entry name" value="AhpC-TSA_2"/>
    <property type="match status" value="1"/>
</dbReference>
<keyword evidence="2" id="KW-1185">Reference proteome</keyword>
<evidence type="ECO:0000313" key="1">
    <source>
        <dbReference type="EMBL" id="BAU46657.1"/>
    </source>
</evidence>
<dbReference type="SUPFAM" id="SSF52833">
    <property type="entry name" value="Thioredoxin-like"/>
    <property type="match status" value="1"/>
</dbReference>
<dbReference type="RefSeq" id="WP_197703301.1">
    <property type="nucleotide sequence ID" value="NZ_AP014936.1"/>
</dbReference>
<gene>
    <name evidence="1" type="ORF">SVA_0075</name>
</gene>
<reference evidence="1 2" key="1">
    <citation type="submission" date="2015-08" db="EMBL/GenBank/DDBJ databases">
        <title>Complete genome sequence of Sulfurifustis variabilis.</title>
        <authorList>
            <person name="Miura A."/>
            <person name="Kojima H."/>
            <person name="Fukui M."/>
        </authorList>
    </citation>
    <scope>NUCLEOTIDE SEQUENCE [LARGE SCALE GENOMIC DNA]</scope>
    <source>
        <strain evidence="2">skN76</strain>
    </source>
</reference>
<dbReference type="EMBL" id="AP014936">
    <property type="protein sequence ID" value="BAU46657.1"/>
    <property type="molecule type" value="Genomic_DNA"/>
</dbReference>
<dbReference type="Gene3D" id="3.40.30.10">
    <property type="entry name" value="Glutaredoxin"/>
    <property type="match status" value="1"/>
</dbReference>
<sequence length="180" mass="19259">MGRLDVGVQVGQRAVVSIRSQTVAIPDPARLVHLQFRRFAGCPFCSLHLRSVARDHDAIVAAGVREVVVFRSPATPLRRHYEDAPFAVIADPGGELYDAFGVGSGARAVLDPRAWAAAARGVAVMWPRLPALPANGAAMLGLPADFLIGSDGRVRACHYGVHADDQWSVDRLLGLARLHA</sequence>
<dbReference type="Proteomes" id="UP000218899">
    <property type="component" value="Chromosome"/>
</dbReference>
<dbReference type="InterPro" id="IPR036249">
    <property type="entry name" value="Thioredoxin-like_sf"/>
</dbReference>
<proteinExistence type="predicted"/>
<dbReference type="InterPro" id="IPR032801">
    <property type="entry name" value="PXL2A/B/C"/>
</dbReference>
<evidence type="ECO:0000313" key="2">
    <source>
        <dbReference type="Proteomes" id="UP000218899"/>
    </source>
</evidence>
<organism evidence="1 2">
    <name type="scientific">Sulfurifustis variabilis</name>
    <dbReference type="NCBI Taxonomy" id="1675686"/>
    <lineage>
        <taxon>Bacteria</taxon>
        <taxon>Pseudomonadati</taxon>
        <taxon>Pseudomonadota</taxon>
        <taxon>Gammaproteobacteria</taxon>
        <taxon>Acidiferrobacterales</taxon>
        <taxon>Acidiferrobacteraceae</taxon>
        <taxon>Sulfurifustis</taxon>
    </lineage>
</organism>
<protein>
    <submittedName>
        <fullName evidence="1">Alkyl hydroperoxide reductase</fullName>
    </submittedName>
</protein>